<evidence type="ECO:0000313" key="1">
    <source>
        <dbReference type="EMBL" id="GGF92955.1"/>
    </source>
</evidence>
<comment type="caution">
    <text evidence="1">The sequence shown here is derived from an EMBL/GenBank/DDBJ whole genome shotgun (WGS) entry which is preliminary data.</text>
</comment>
<keyword evidence="2" id="KW-1185">Reference proteome</keyword>
<reference evidence="1" key="2">
    <citation type="submission" date="2020-09" db="EMBL/GenBank/DDBJ databases">
        <authorList>
            <person name="Sun Q."/>
            <person name="Zhou Y."/>
        </authorList>
    </citation>
    <scope>NUCLEOTIDE SEQUENCE</scope>
    <source>
        <strain evidence="1">CGMCC 1.12181</strain>
    </source>
</reference>
<protein>
    <submittedName>
        <fullName evidence="1">Uncharacterized protein</fullName>
    </submittedName>
</protein>
<sequence>MRAGFNNDTIFCQERAVVMTAQQKLFREVTMKKIIILGLLVLGLSGCGDDKDAEKTDIVQSALAEAEILSFVPADTPMFMSSGLSNDLYPDRYIEVMQDYMVNIANYVKVAFSDLNESMRQIDKDKQVMGDADLNKIEQFVDRWVVDGHFSKLGLKVGESQMVGYLVDLFPVIRIQLSEGHQISDMFADLDQQFTLSPQVQEQGGLAIREYTMDRMTVLAAHNDDYLVLSVAPTVIKDKLVTTLTGIEKPANNMAQNRNRLNAVKTRHGFVVDDMFVMDVQAVADYFINPDNYDAALLDFFQIEDNKLSPACKSEINAMLAKAPRLVAGATAMTDDRIDSAMIWEMDRELSQDMAQLAGRIPAADETAAFSFGMSVDILNSQKVLTKYIDNIINEPYQCELFTQFNQQAEAFRAKISQPLPPFIGNFKGFNMAFSDLKVNEQAANMNKPAEMIDSFKMQLALSVDEAQSLIGMAQMMLPQLQGMVLPTDGSLIPLKEQLPPNLMSLPVDLNSAYAAINNQTIGLSLGYPGGGNLSDLVKQEGQNLLISTTADAAGYKQMIEELFKLADMPQLSEEMKRQLESQKQITLNMLYWKQQKATVNFTDQGLTTRILTTY</sequence>
<accession>A0A917CQE5</accession>
<reference evidence="1" key="1">
    <citation type="journal article" date="2014" name="Int. J. Syst. Evol. Microbiol.">
        <title>Complete genome sequence of Corynebacterium casei LMG S-19264T (=DSM 44701T), isolated from a smear-ripened cheese.</title>
        <authorList>
            <consortium name="US DOE Joint Genome Institute (JGI-PGF)"/>
            <person name="Walter F."/>
            <person name="Albersmeier A."/>
            <person name="Kalinowski J."/>
            <person name="Ruckert C."/>
        </authorList>
    </citation>
    <scope>NUCLEOTIDE SEQUENCE</scope>
    <source>
        <strain evidence="1">CGMCC 1.12181</strain>
    </source>
</reference>
<evidence type="ECO:0000313" key="2">
    <source>
        <dbReference type="Proteomes" id="UP000605253"/>
    </source>
</evidence>
<dbReference type="AlphaFoldDB" id="A0A917CQE5"/>
<name>A0A917CQE5_9GAMM</name>
<proteinExistence type="predicted"/>
<dbReference type="Proteomes" id="UP000605253">
    <property type="component" value="Unassembled WGS sequence"/>
</dbReference>
<organism evidence="1 2">
    <name type="scientific">Marinicella pacifica</name>
    <dbReference type="NCBI Taxonomy" id="1171543"/>
    <lineage>
        <taxon>Bacteria</taxon>
        <taxon>Pseudomonadati</taxon>
        <taxon>Pseudomonadota</taxon>
        <taxon>Gammaproteobacteria</taxon>
        <taxon>Lysobacterales</taxon>
        <taxon>Marinicellaceae</taxon>
        <taxon>Marinicella</taxon>
    </lineage>
</organism>
<dbReference type="RefSeq" id="WP_345258839.1">
    <property type="nucleotide sequence ID" value="NZ_BAABJF010000015.1"/>
</dbReference>
<dbReference type="EMBL" id="BMEO01000004">
    <property type="protein sequence ID" value="GGF92955.1"/>
    <property type="molecule type" value="Genomic_DNA"/>
</dbReference>
<gene>
    <name evidence="1" type="ORF">GCM10011365_12750</name>
</gene>